<sequence length="104" mass="12558">MIKIKLFFDLRCKLHTKIKMFRSKFPLKVLRFRFIRREGWLKFNFSHSITGLNCMDVLSLPNMSFREKLEKSKTHVLCFLVFGVNIIGVYAQFLRWAIFFISFK</sequence>
<organism evidence="2">
    <name type="scientific">Culex pipiens</name>
    <name type="common">House mosquito</name>
    <dbReference type="NCBI Taxonomy" id="7175"/>
    <lineage>
        <taxon>Eukaryota</taxon>
        <taxon>Metazoa</taxon>
        <taxon>Ecdysozoa</taxon>
        <taxon>Arthropoda</taxon>
        <taxon>Hexapoda</taxon>
        <taxon>Insecta</taxon>
        <taxon>Pterygota</taxon>
        <taxon>Neoptera</taxon>
        <taxon>Endopterygota</taxon>
        <taxon>Diptera</taxon>
        <taxon>Nematocera</taxon>
        <taxon>Culicoidea</taxon>
        <taxon>Culicidae</taxon>
        <taxon>Culicinae</taxon>
        <taxon>Culicini</taxon>
        <taxon>Culex</taxon>
        <taxon>Culex</taxon>
    </lineage>
</organism>
<dbReference type="EMBL" id="HBUE01058765">
    <property type="protein sequence ID" value="CAG6467579.1"/>
    <property type="molecule type" value="Transcribed_RNA"/>
</dbReference>
<dbReference type="AlphaFoldDB" id="A0A8D8FEW6"/>
<dbReference type="EMBL" id="HBUE01058768">
    <property type="protein sequence ID" value="CAG6467583.1"/>
    <property type="molecule type" value="Transcribed_RNA"/>
</dbReference>
<reference evidence="2" key="1">
    <citation type="submission" date="2021-05" db="EMBL/GenBank/DDBJ databases">
        <authorList>
            <person name="Alioto T."/>
            <person name="Alioto T."/>
            <person name="Gomez Garrido J."/>
        </authorList>
    </citation>
    <scope>NUCLEOTIDE SEQUENCE</scope>
</reference>
<keyword evidence="1" id="KW-0472">Membrane</keyword>
<protein>
    <submittedName>
        <fullName evidence="2">(northern house mosquito) hypothetical protein</fullName>
    </submittedName>
</protein>
<accession>A0A8D8FEW6</accession>
<feature type="transmembrane region" description="Helical" evidence="1">
    <location>
        <begin position="76"/>
        <end position="101"/>
    </location>
</feature>
<evidence type="ECO:0000256" key="1">
    <source>
        <dbReference type="SAM" id="Phobius"/>
    </source>
</evidence>
<name>A0A8D8FEW6_CULPI</name>
<evidence type="ECO:0000313" key="2">
    <source>
        <dbReference type="EMBL" id="CAG6467579.1"/>
    </source>
</evidence>
<keyword evidence="1" id="KW-0812">Transmembrane</keyword>
<proteinExistence type="predicted"/>
<keyword evidence="1" id="KW-1133">Transmembrane helix</keyword>